<dbReference type="Pfam" id="PF08220">
    <property type="entry name" value="HTH_DeoR"/>
    <property type="match status" value="1"/>
</dbReference>
<accession>A0A7X9RJN1</accession>
<dbReference type="Pfam" id="PF00455">
    <property type="entry name" value="DeoRC"/>
    <property type="match status" value="1"/>
</dbReference>
<protein>
    <submittedName>
        <fullName evidence="6">DeoR/GlpR transcriptional regulator</fullName>
    </submittedName>
</protein>
<dbReference type="AlphaFoldDB" id="A0A7X9RJN1"/>
<evidence type="ECO:0000313" key="6">
    <source>
        <dbReference type="EMBL" id="NME45248.1"/>
    </source>
</evidence>
<evidence type="ECO:0000256" key="1">
    <source>
        <dbReference type="ARBA" id="ARBA00023015"/>
    </source>
</evidence>
<dbReference type="InterPro" id="IPR014036">
    <property type="entry name" value="DeoR-like_C"/>
</dbReference>
<dbReference type="SUPFAM" id="SSF100950">
    <property type="entry name" value="NagB/RpiA/CoA transferase-like"/>
    <property type="match status" value="1"/>
</dbReference>
<evidence type="ECO:0000256" key="2">
    <source>
        <dbReference type="ARBA" id="ARBA00023125"/>
    </source>
</evidence>
<gene>
    <name evidence="6" type="ORF">HF861_10235</name>
</gene>
<evidence type="ECO:0000256" key="4">
    <source>
        <dbReference type="SAM" id="Coils"/>
    </source>
</evidence>
<evidence type="ECO:0000313" key="7">
    <source>
        <dbReference type="Proteomes" id="UP000540014"/>
    </source>
</evidence>
<dbReference type="SMART" id="SM00420">
    <property type="entry name" value="HTH_DEOR"/>
    <property type="match status" value="1"/>
</dbReference>
<keyword evidence="3" id="KW-0804">Transcription</keyword>
<evidence type="ECO:0000256" key="3">
    <source>
        <dbReference type="ARBA" id="ARBA00023163"/>
    </source>
</evidence>
<name>A0A7X9RJN1_9FIRM</name>
<keyword evidence="4" id="KW-0175">Coiled coil</keyword>
<dbReference type="PANTHER" id="PTHR30363">
    <property type="entry name" value="HTH-TYPE TRANSCRIPTIONAL REGULATOR SRLR-RELATED"/>
    <property type="match status" value="1"/>
</dbReference>
<dbReference type="SMART" id="SM01134">
    <property type="entry name" value="DeoRC"/>
    <property type="match status" value="1"/>
</dbReference>
<proteinExistence type="predicted"/>
<dbReference type="InterPro" id="IPR018356">
    <property type="entry name" value="Tscrpt_reg_HTH_DeoR_CS"/>
</dbReference>
<dbReference type="RefSeq" id="WP_168966432.1">
    <property type="nucleotide sequence ID" value="NZ_JABAFR010000030.1"/>
</dbReference>
<organism evidence="6 7">
    <name type="scientific">Faecalicoccus pleomorphus</name>
    <dbReference type="NCBI Taxonomy" id="1323"/>
    <lineage>
        <taxon>Bacteria</taxon>
        <taxon>Bacillati</taxon>
        <taxon>Bacillota</taxon>
        <taxon>Erysipelotrichia</taxon>
        <taxon>Erysipelotrichales</taxon>
        <taxon>Erysipelotrichaceae</taxon>
        <taxon>Faecalicoccus</taxon>
    </lineage>
</organism>
<feature type="coiled-coil region" evidence="4">
    <location>
        <begin position="59"/>
        <end position="86"/>
    </location>
</feature>
<dbReference type="PROSITE" id="PS51000">
    <property type="entry name" value="HTH_DEOR_2"/>
    <property type="match status" value="1"/>
</dbReference>
<dbReference type="InterPro" id="IPR037171">
    <property type="entry name" value="NagB/RpiA_transferase-like"/>
</dbReference>
<keyword evidence="2" id="KW-0238">DNA-binding</keyword>
<feature type="domain" description="HTH deoR-type" evidence="5">
    <location>
        <begin position="3"/>
        <end position="59"/>
    </location>
</feature>
<dbReference type="GO" id="GO:0003700">
    <property type="term" value="F:DNA-binding transcription factor activity"/>
    <property type="evidence" value="ECO:0007669"/>
    <property type="project" value="InterPro"/>
</dbReference>
<reference evidence="6 7" key="1">
    <citation type="submission" date="2020-04" db="EMBL/GenBank/DDBJ databases">
        <authorList>
            <person name="Hitch T.C.A."/>
            <person name="Wylensek D."/>
            <person name="Clavel T."/>
        </authorList>
    </citation>
    <scope>NUCLEOTIDE SEQUENCE [LARGE SCALE GENOMIC DNA]</scope>
    <source>
        <strain evidence="6 7">BSM-383-APC-22F</strain>
    </source>
</reference>
<keyword evidence="1" id="KW-0805">Transcription regulation</keyword>
<dbReference type="Proteomes" id="UP000540014">
    <property type="component" value="Unassembled WGS sequence"/>
</dbReference>
<dbReference type="EMBL" id="JABAFR010000030">
    <property type="protein sequence ID" value="NME45248.1"/>
    <property type="molecule type" value="Genomic_DNA"/>
</dbReference>
<comment type="caution">
    <text evidence="6">The sequence shown here is derived from an EMBL/GenBank/DDBJ whole genome shotgun (WGS) entry which is preliminary data.</text>
</comment>
<dbReference type="PANTHER" id="PTHR30363:SF44">
    <property type="entry name" value="AGA OPERON TRANSCRIPTIONAL REPRESSOR-RELATED"/>
    <property type="match status" value="1"/>
</dbReference>
<dbReference type="Gene3D" id="3.40.50.1360">
    <property type="match status" value="1"/>
</dbReference>
<dbReference type="GO" id="GO:0003677">
    <property type="term" value="F:DNA binding"/>
    <property type="evidence" value="ECO:0007669"/>
    <property type="project" value="UniProtKB-KW"/>
</dbReference>
<sequence length="252" mass="28192">MQPSDRISIIKNTLYSEKKVTIAEMAAKLNVTYPTIRKDFHQILLSDNSIKKIHGGLCVESEEDSLDLYSKRLVKHEKEKEQIAAKALSYITEKCTVLLDSSSTTFVLAKAMVKLDFRFTVITNGISTARLLSKNDKITVIVLPGILHNNSNTIIDEFNFNFSNKFNLDIFIFSATGLTLNGGFSEYNLQEVSHKANNIQKAKKSIALIDSSKFGQSSSANFASLDDVDILITDNKISPETKSIYSRRIEIL</sequence>
<dbReference type="PROSITE" id="PS00894">
    <property type="entry name" value="HTH_DEOR_1"/>
    <property type="match status" value="1"/>
</dbReference>
<evidence type="ECO:0000259" key="5">
    <source>
        <dbReference type="PROSITE" id="PS51000"/>
    </source>
</evidence>
<dbReference type="InterPro" id="IPR001034">
    <property type="entry name" value="DeoR_HTH"/>
</dbReference>
<dbReference type="InterPro" id="IPR050313">
    <property type="entry name" value="Carb_Metab_HTH_regulators"/>
</dbReference>